<reference evidence="2 3" key="1">
    <citation type="submission" date="2011-08" db="EMBL/GenBank/DDBJ databases">
        <title>The Genome Sequence of Plasmodium vivax India VII.</title>
        <authorList>
            <consortium name="The Broad Institute Genome Sequencing Platform"/>
            <consortium name="The Broad Institute Genome Sequencing Center for Infectious Disease"/>
            <person name="Neafsey D."/>
            <person name="Carlton J."/>
            <person name="Barnwell J."/>
            <person name="Collins W."/>
            <person name="Escalante A."/>
            <person name="Mullikin J."/>
            <person name="Saul A."/>
            <person name="Guigo R."/>
            <person name="Camara F."/>
            <person name="Young S.K."/>
            <person name="Zeng Q."/>
            <person name="Gargeya S."/>
            <person name="Fitzgerald M."/>
            <person name="Haas B."/>
            <person name="Abouelleil A."/>
            <person name="Alvarado L."/>
            <person name="Arachchi H.M."/>
            <person name="Berlin A."/>
            <person name="Brown A."/>
            <person name="Chapman S.B."/>
            <person name="Chen Z."/>
            <person name="Dunbar C."/>
            <person name="Freedman E."/>
            <person name="Gearin G."/>
            <person name="Gellesch M."/>
            <person name="Goldberg J."/>
            <person name="Griggs A."/>
            <person name="Gujja S."/>
            <person name="Heiman D."/>
            <person name="Howarth C."/>
            <person name="Larson L."/>
            <person name="Lui A."/>
            <person name="MacDonald P.J.P."/>
            <person name="Montmayeur A."/>
            <person name="Murphy C."/>
            <person name="Neiman D."/>
            <person name="Pearson M."/>
            <person name="Priest M."/>
            <person name="Roberts A."/>
            <person name="Saif S."/>
            <person name="Shea T."/>
            <person name="Shenoy N."/>
            <person name="Sisk P."/>
            <person name="Stolte C."/>
            <person name="Sykes S."/>
            <person name="Wortman J."/>
            <person name="Nusbaum C."/>
            <person name="Birren B."/>
        </authorList>
    </citation>
    <scope>NUCLEOTIDE SEQUENCE [LARGE SCALE GENOMIC DNA]</scope>
    <source>
        <strain evidence="2 3">India VII</strain>
    </source>
</reference>
<organism evidence="2 3">
    <name type="scientific">Plasmodium vivax India VII</name>
    <dbReference type="NCBI Taxonomy" id="1077284"/>
    <lineage>
        <taxon>Eukaryota</taxon>
        <taxon>Sar</taxon>
        <taxon>Alveolata</taxon>
        <taxon>Apicomplexa</taxon>
        <taxon>Aconoidasida</taxon>
        <taxon>Haemosporida</taxon>
        <taxon>Plasmodiidae</taxon>
        <taxon>Plasmodium</taxon>
        <taxon>Plasmodium (Plasmodium)</taxon>
    </lineage>
</organism>
<keyword evidence="1" id="KW-0472">Membrane</keyword>
<evidence type="ECO:0008006" key="4">
    <source>
        <dbReference type="Google" id="ProtNLM"/>
    </source>
</evidence>
<dbReference type="Proteomes" id="UP000053562">
    <property type="component" value="Unassembled WGS sequence"/>
</dbReference>
<dbReference type="InterPro" id="IPR022139">
    <property type="entry name" value="Fam-L/Fam-M-like_plasmodium"/>
</dbReference>
<keyword evidence="1" id="KW-0812">Transmembrane</keyword>
<sequence length="132" mass="15948">MNKNIKGDEEKKSTHSQIRGDFLNHFDAYKKDYKNRCSKKKGLAKLDCYYENKVLKKIKNIFEITDNNRNNNKFYNKKIYNKYVIRLILFGLLPFLGTIMPLFFSEYNTYIREWCFIDCDSKHDNNDKHLIL</sequence>
<dbReference type="AlphaFoldDB" id="A0A0J9SHA1"/>
<accession>A0A0J9SHA1</accession>
<protein>
    <recommendedName>
        <fullName evidence="4">Variable surface protein</fullName>
    </recommendedName>
</protein>
<proteinExistence type="predicted"/>
<evidence type="ECO:0000313" key="2">
    <source>
        <dbReference type="EMBL" id="KMZ82374.1"/>
    </source>
</evidence>
<keyword evidence="1" id="KW-1133">Transmembrane helix</keyword>
<feature type="transmembrane region" description="Helical" evidence="1">
    <location>
        <begin position="83"/>
        <end position="104"/>
    </location>
</feature>
<evidence type="ECO:0000256" key="1">
    <source>
        <dbReference type="SAM" id="Phobius"/>
    </source>
</evidence>
<dbReference type="EMBL" id="KQ234201">
    <property type="protein sequence ID" value="KMZ82374.1"/>
    <property type="molecule type" value="Genomic_DNA"/>
</dbReference>
<dbReference type="Pfam" id="PF12420">
    <property type="entry name" value="DUF3671"/>
    <property type="match status" value="1"/>
</dbReference>
<name>A0A0J9SHA1_PLAVI</name>
<evidence type="ECO:0000313" key="3">
    <source>
        <dbReference type="Proteomes" id="UP000053562"/>
    </source>
</evidence>
<gene>
    <name evidence="2" type="ORF">PVIIG_04488</name>
</gene>